<proteinExistence type="predicted"/>
<evidence type="ECO:0000313" key="2">
    <source>
        <dbReference type="Proteomes" id="UP000269974"/>
    </source>
</evidence>
<evidence type="ECO:0000313" key="1">
    <source>
        <dbReference type="EMBL" id="VDG76364.1"/>
    </source>
</evidence>
<dbReference type="Proteomes" id="UP000269974">
    <property type="component" value="Unassembled WGS sequence"/>
</dbReference>
<reference evidence="1 2" key="1">
    <citation type="submission" date="2018-11" db="EMBL/GenBank/DDBJ databases">
        <authorList>
            <consortium name="Pathogen Informatics"/>
        </authorList>
    </citation>
    <scope>NUCLEOTIDE SEQUENCE [LARGE SCALE GENOMIC DNA]</scope>
    <source>
        <strain evidence="1 2">NCTC10327</strain>
    </source>
</reference>
<accession>A0A7Z8Y986</accession>
<name>A0A7Z8Y986_9ACTO</name>
<comment type="caution">
    <text evidence="1">The sequence shown here is derived from an EMBL/GenBank/DDBJ whole genome shotgun (WGS) entry which is preliminary data.</text>
</comment>
<protein>
    <submittedName>
        <fullName evidence="1">Uncharacterized protein</fullName>
    </submittedName>
</protein>
<dbReference type="EMBL" id="UYIO01000001">
    <property type="protein sequence ID" value="VDG76364.1"/>
    <property type="molecule type" value="Genomic_DNA"/>
</dbReference>
<sequence length="208" mass="23580">MYDSSSYQHVPTGDMNELTVYAGDAKMTSTATGTVWDTRSSHGMCLLHRGFPIGFIHVLPRNTIRSARRAGIEIKVQARIEGNLPGYPGIRHVTVFRPKSNQVIENYVEATRNGVPETASYIEYFENNEDDYAELRPRKHWYFKGVTFNYLPVPEGSKAKPTIELRSAAGQLICRLNGRNRVYADVVEAERASRPPCHKCPIFPKKYD</sequence>
<gene>
    <name evidence="1" type="ORF">NCTC10327_01016</name>
</gene>
<organism evidence="1 2">
    <name type="scientific">Actinobaculum suis</name>
    <dbReference type="NCBI Taxonomy" id="1657"/>
    <lineage>
        <taxon>Bacteria</taxon>
        <taxon>Bacillati</taxon>
        <taxon>Actinomycetota</taxon>
        <taxon>Actinomycetes</taxon>
        <taxon>Actinomycetales</taxon>
        <taxon>Actinomycetaceae</taxon>
        <taxon>Actinobaculum</taxon>
    </lineage>
</organism>
<dbReference type="AlphaFoldDB" id="A0A7Z8Y986"/>